<dbReference type="RefSeq" id="WP_179790228.1">
    <property type="nucleotide sequence ID" value="NZ_JAAVJF010000001.1"/>
</dbReference>
<organism evidence="2 3">
    <name type="scientific">Pyrobaculum arsenaticum</name>
    <dbReference type="NCBI Taxonomy" id="121277"/>
    <lineage>
        <taxon>Archaea</taxon>
        <taxon>Thermoproteota</taxon>
        <taxon>Thermoprotei</taxon>
        <taxon>Thermoproteales</taxon>
        <taxon>Thermoproteaceae</taxon>
        <taxon>Pyrobaculum</taxon>
    </lineage>
</organism>
<comment type="caution">
    <text evidence="2">The sequence shown here is derived from an EMBL/GenBank/DDBJ whole genome shotgun (WGS) entry which is preliminary data.</text>
</comment>
<gene>
    <name evidence="2" type="ORF">HC235_01070</name>
</gene>
<dbReference type="Pfam" id="PF25952">
    <property type="entry name" value="DUF7990"/>
    <property type="match status" value="1"/>
</dbReference>
<keyword evidence="3" id="KW-1185">Reference proteome</keyword>
<accession>A0A7L4P5X1</accession>
<dbReference type="Proteomes" id="UP000554766">
    <property type="component" value="Unassembled WGS sequence"/>
</dbReference>
<evidence type="ECO:0000313" key="2">
    <source>
        <dbReference type="EMBL" id="NYR14585.1"/>
    </source>
</evidence>
<feature type="transmembrane region" description="Helical" evidence="1">
    <location>
        <begin position="32"/>
        <end position="53"/>
    </location>
</feature>
<keyword evidence="1" id="KW-1133">Transmembrane helix</keyword>
<dbReference type="AlphaFoldDB" id="A0A7L4P5X1"/>
<sequence length="86" mass="10317">MFKEKVRDFLYGLFYLDLYRETAKLFLQYQTLINLLIFGDFVGVPMLTSYYSLRLLPYTLPQLGVLRREAAREHDVFEELAEYDVH</sequence>
<evidence type="ECO:0000256" key="1">
    <source>
        <dbReference type="SAM" id="Phobius"/>
    </source>
</evidence>
<evidence type="ECO:0000313" key="3">
    <source>
        <dbReference type="Proteomes" id="UP000554766"/>
    </source>
</evidence>
<dbReference type="EMBL" id="JAAVJF010000001">
    <property type="protein sequence ID" value="NYR14585.1"/>
    <property type="molecule type" value="Genomic_DNA"/>
</dbReference>
<keyword evidence="1" id="KW-0812">Transmembrane</keyword>
<name>A0A7L4P5X1_9CREN</name>
<proteinExistence type="predicted"/>
<dbReference type="InterPro" id="IPR058303">
    <property type="entry name" value="DUF7990"/>
</dbReference>
<protein>
    <submittedName>
        <fullName evidence="2">Uncharacterized protein</fullName>
    </submittedName>
</protein>
<keyword evidence="1" id="KW-0472">Membrane</keyword>
<reference evidence="2 3" key="1">
    <citation type="journal article" date="2020" name="Nat. Commun.">
        <title>The structures of two archaeal type IV pili illuminate evolutionary relationships.</title>
        <authorList>
            <person name="Wang F."/>
            <person name="Baquero D.P."/>
            <person name="Su Z."/>
            <person name="Beltran L.C."/>
            <person name="Prangishvili D."/>
            <person name="Krupovic M."/>
            <person name="Egelman E.H."/>
        </authorList>
    </citation>
    <scope>NUCLEOTIDE SEQUENCE [LARGE SCALE GENOMIC DNA]</scope>
    <source>
        <strain evidence="2 3">2GA</strain>
    </source>
</reference>